<keyword evidence="5 7" id="KW-0472">Membrane</keyword>
<evidence type="ECO:0000256" key="5">
    <source>
        <dbReference type="ARBA" id="ARBA00023136"/>
    </source>
</evidence>
<comment type="subcellular location">
    <subcellularLocation>
        <location evidence="1">Membrane</location>
        <topology evidence="1">Multi-pass membrane protein</topology>
    </subcellularLocation>
</comment>
<comment type="caution">
    <text evidence="9">The sequence shown here is derived from an EMBL/GenBank/DDBJ whole genome shotgun (WGS) entry which is preliminary data.</text>
</comment>
<keyword evidence="4 7" id="KW-1133">Transmembrane helix</keyword>
<feature type="region of interest" description="Disordered" evidence="6">
    <location>
        <begin position="426"/>
        <end position="446"/>
    </location>
</feature>
<evidence type="ECO:0000256" key="2">
    <source>
        <dbReference type="ARBA" id="ARBA00022692"/>
    </source>
</evidence>
<reference evidence="9 10" key="1">
    <citation type="submission" date="2024-02" db="EMBL/GenBank/DDBJ databases">
        <title>A draft genome for the cacao thread blight pathogen Marasmius crinis-equi.</title>
        <authorList>
            <person name="Cohen S.P."/>
            <person name="Baruah I.K."/>
            <person name="Amoako-Attah I."/>
            <person name="Bukari Y."/>
            <person name="Meinhardt L.W."/>
            <person name="Bailey B.A."/>
        </authorList>
    </citation>
    <scope>NUCLEOTIDE SEQUENCE [LARGE SCALE GENOMIC DNA]</scope>
    <source>
        <strain evidence="9 10">GH-76</strain>
    </source>
</reference>
<accession>A0ABR3FNB3</accession>
<gene>
    <name evidence="9" type="ORF">V5O48_005059</name>
</gene>
<name>A0ABR3FNB3_9AGAR</name>
<evidence type="ECO:0000313" key="10">
    <source>
        <dbReference type="Proteomes" id="UP001465976"/>
    </source>
</evidence>
<feature type="domain" description="VTT" evidence="8">
    <location>
        <begin position="232"/>
        <end position="373"/>
    </location>
</feature>
<dbReference type="EMBL" id="JBAHYK010000189">
    <property type="protein sequence ID" value="KAL0576913.1"/>
    <property type="molecule type" value="Genomic_DNA"/>
</dbReference>
<evidence type="ECO:0000256" key="7">
    <source>
        <dbReference type="SAM" id="Phobius"/>
    </source>
</evidence>
<feature type="region of interest" description="Disordered" evidence="6">
    <location>
        <begin position="1"/>
        <end position="20"/>
    </location>
</feature>
<evidence type="ECO:0000259" key="8">
    <source>
        <dbReference type="Pfam" id="PF09335"/>
    </source>
</evidence>
<evidence type="ECO:0000256" key="4">
    <source>
        <dbReference type="ARBA" id="ARBA00022989"/>
    </source>
</evidence>
<dbReference type="Pfam" id="PF09335">
    <property type="entry name" value="VTT_dom"/>
    <property type="match status" value="1"/>
</dbReference>
<protein>
    <recommendedName>
        <fullName evidence="8">VTT domain-containing protein</fullName>
    </recommendedName>
</protein>
<feature type="compositionally biased region" description="Polar residues" evidence="6">
    <location>
        <begin position="429"/>
        <end position="444"/>
    </location>
</feature>
<dbReference type="PANTHER" id="PTHR43220:SF21">
    <property type="entry name" value="TRANSMEMBRANE PROTEIN 41A"/>
    <property type="match status" value="1"/>
</dbReference>
<proteinExistence type="predicted"/>
<evidence type="ECO:0000256" key="1">
    <source>
        <dbReference type="ARBA" id="ARBA00004141"/>
    </source>
</evidence>
<evidence type="ECO:0000313" key="9">
    <source>
        <dbReference type="EMBL" id="KAL0576913.1"/>
    </source>
</evidence>
<dbReference type="InterPro" id="IPR045014">
    <property type="entry name" value="TM41A/B"/>
</dbReference>
<sequence length="508" mass="55261">MSLPPTSPAAPFASESTSTECSTLRAPLTLPSLGRRRSISALKLDPSCPLTPIFSPNTPPSPIRIPPVPLEQQQSSSGVMSSFSRLVQWFHFHPSHLVFINWQKSTSDRKHQGDDDLGLPLPASATKASFGNVLDEKHPSYPQQHWLLNWSMGFPSVHTPIFFVLTLLPVSTFLVYMALTSLPISMSWPHTITDIAQLGRELHGYSQSGPGPLAHVIGVMAVTAIWKHAWSIPGSVVWNVLAGALFSPAFATLLMTLLTTIGSMCATLLSAPLAPFLAHFFPKALEMTRVALEGDVAPATATTTSADLSLKHSSSSQKSGAWVRLSVLRLVGVVPWSGINIACGVCNVPLFDCFLGAFIGTLPWTAVTCQIGDILQTVASTPSPTPQTVSSLLLSPDVILKLIVLSFLSLAPILAKDRLKALISHQDEQQPNNSDTQELAISSPSEKDSRISRWTWAKGVKGWKVRLPSRSRTREERSREERLQQLESLVDEKRQIQARDSALAMLPS</sequence>
<dbReference type="PANTHER" id="PTHR43220">
    <property type="match status" value="1"/>
</dbReference>
<dbReference type="Proteomes" id="UP001465976">
    <property type="component" value="Unassembled WGS sequence"/>
</dbReference>
<organism evidence="9 10">
    <name type="scientific">Marasmius crinis-equi</name>
    <dbReference type="NCBI Taxonomy" id="585013"/>
    <lineage>
        <taxon>Eukaryota</taxon>
        <taxon>Fungi</taxon>
        <taxon>Dikarya</taxon>
        <taxon>Basidiomycota</taxon>
        <taxon>Agaricomycotina</taxon>
        <taxon>Agaricomycetes</taxon>
        <taxon>Agaricomycetidae</taxon>
        <taxon>Agaricales</taxon>
        <taxon>Marasmiineae</taxon>
        <taxon>Marasmiaceae</taxon>
        <taxon>Marasmius</taxon>
    </lineage>
</organism>
<evidence type="ECO:0000256" key="6">
    <source>
        <dbReference type="SAM" id="MobiDB-lite"/>
    </source>
</evidence>
<keyword evidence="3" id="KW-0732">Signal</keyword>
<evidence type="ECO:0000256" key="3">
    <source>
        <dbReference type="ARBA" id="ARBA00022729"/>
    </source>
</evidence>
<keyword evidence="2 7" id="KW-0812">Transmembrane</keyword>
<dbReference type="InterPro" id="IPR032816">
    <property type="entry name" value="VTT_dom"/>
</dbReference>
<keyword evidence="10" id="KW-1185">Reference proteome</keyword>
<feature type="transmembrane region" description="Helical" evidence="7">
    <location>
        <begin position="236"/>
        <end position="255"/>
    </location>
</feature>
<feature type="transmembrane region" description="Helical" evidence="7">
    <location>
        <begin position="161"/>
        <end position="179"/>
    </location>
</feature>